<dbReference type="STRING" id="1642647.PSM36_3265"/>
<protein>
    <submittedName>
        <fullName evidence="1">Uncharacterized protein</fullName>
    </submittedName>
</protein>
<reference evidence="1 2" key="1">
    <citation type="submission" date="2016-08" db="EMBL/GenBank/DDBJ databases">
        <authorList>
            <person name="Seilhamer J.J."/>
        </authorList>
    </citation>
    <scope>NUCLEOTIDE SEQUENCE [LARGE SCALE GENOMIC DNA]</scope>
    <source>
        <strain evidence="1">M3/6</strain>
    </source>
</reference>
<evidence type="ECO:0000313" key="1">
    <source>
        <dbReference type="EMBL" id="SCD22050.1"/>
    </source>
</evidence>
<proteinExistence type="predicted"/>
<keyword evidence="2" id="KW-1185">Reference proteome</keyword>
<dbReference type="Proteomes" id="UP000187464">
    <property type="component" value="Chromosome I"/>
</dbReference>
<accession>A0A1R3T4B5</accession>
<dbReference type="AlphaFoldDB" id="A0A1R3T4B5"/>
<evidence type="ECO:0000313" key="2">
    <source>
        <dbReference type="Proteomes" id="UP000187464"/>
    </source>
</evidence>
<dbReference type="EMBL" id="LT605205">
    <property type="protein sequence ID" value="SCD22050.1"/>
    <property type="molecule type" value="Genomic_DNA"/>
</dbReference>
<dbReference type="KEGG" id="psac:PSM36_3265"/>
<gene>
    <name evidence="1" type="ORF">PSM36_3265</name>
</gene>
<organism evidence="1 2">
    <name type="scientific">Proteiniphilum saccharofermentans</name>
    <dbReference type="NCBI Taxonomy" id="1642647"/>
    <lineage>
        <taxon>Bacteria</taxon>
        <taxon>Pseudomonadati</taxon>
        <taxon>Bacteroidota</taxon>
        <taxon>Bacteroidia</taxon>
        <taxon>Bacteroidales</taxon>
        <taxon>Dysgonomonadaceae</taxon>
        <taxon>Proteiniphilum</taxon>
    </lineage>
</organism>
<dbReference type="RefSeq" id="WP_197684906.1">
    <property type="nucleotide sequence ID" value="NZ_LT605205.1"/>
</dbReference>
<sequence>MYHPNEIKPDFNSGFQGYAKFIIRINLTSRLIGTSLRNPLLAIPQPLCASDLKIVSKKVFTKYKGNALSSEEFADFINKNEIDEFYLTGADAIASKAVKPFRK</sequence>
<name>A0A1R3T4B5_9BACT</name>